<dbReference type="InParanoid" id="F4W465"/>
<accession>F4W465</accession>
<feature type="compositionally biased region" description="Basic residues" evidence="1">
    <location>
        <begin position="1"/>
        <end position="21"/>
    </location>
</feature>
<feature type="region of interest" description="Disordered" evidence="1">
    <location>
        <begin position="1"/>
        <end position="30"/>
    </location>
</feature>
<gene>
    <name evidence="2" type="ORF">G5I_00170</name>
</gene>
<keyword evidence="3" id="KW-1185">Reference proteome</keyword>
<dbReference type="EMBL" id="GL887491">
    <property type="protein sequence ID" value="EGI71061.1"/>
    <property type="molecule type" value="Genomic_DNA"/>
</dbReference>
<reference evidence="2" key="1">
    <citation type="submission" date="2011-02" db="EMBL/GenBank/DDBJ databases">
        <title>The genome of the leaf-cutting ant Acromyrmex echinatior suggests key adaptations to social evolution and fungus farming.</title>
        <authorList>
            <person name="Nygaard S."/>
            <person name="Zhang G."/>
        </authorList>
    </citation>
    <scope>NUCLEOTIDE SEQUENCE</scope>
</reference>
<dbReference type="Proteomes" id="UP000007755">
    <property type="component" value="Unassembled WGS sequence"/>
</dbReference>
<sequence>MRGRSYVSRRRRWRRRRRRSSTQHPTHSRFSGRLNAFGVCQAAAPSSLPPPAAQWPHLPPPPLAPLLTKRRAASRLVSSPRRTRRASRVIVKHRERTFDLVSLVALNANRFLWKFIQDLSASTAAGGYLLEGSLRSRLATPGLSYLRVVGAGPPFPLRRSFPFFHVAAFLVALSHVVFSSLQRGVTSASTILPPPPPSVSPPSDP</sequence>
<organism evidence="3">
    <name type="scientific">Acromyrmex echinatior</name>
    <name type="common">Panamanian leafcutter ant</name>
    <name type="synonym">Acromyrmex octospinosus echinatior</name>
    <dbReference type="NCBI Taxonomy" id="103372"/>
    <lineage>
        <taxon>Eukaryota</taxon>
        <taxon>Metazoa</taxon>
        <taxon>Ecdysozoa</taxon>
        <taxon>Arthropoda</taxon>
        <taxon>Hexapoda</taxon>
        <taxon>Insecta</taxon>
        <taxon>Pterygota</taxon>
        <taxon>Neoptera</taxon>
        <taxon>Endopterygota</taxon>
        <taxon>Hymenoptera</taxon>
        <taxon>Apocrita</taxon>
        <taxon>Aculeata</taxon>
        <taxon>Formicoidea</taxon>
        <taxon>Formicidae</taxon>
        <taxon>Myrmicinae</taxon>
        <taxon>Acromyrmex</taxon>
    </lineage>
</organism>
<dbReference type="AlphaFoldDB" id="F4W465"/>
<name>F4W465_ACREC</name>
<proteinExistence type="predicted"/>
<evidence type="ECO:0000256" key="1">
    <source>
        <dbReference type="SAM" id="MobiDB-lite"/>
    </source>
</evidence>
<evidence type="ECO:0000313" key="2">
    <source>
        <dbReference type="EMBL" id="EGI71061.1"/>
    </source>
</evidence>
<protein>
    <submittedName>
        <fullName evidence="2">Uncharacterized protein</fullName>
    </submittedName>
</protein>
<evidence type="ECO:0000313" key="3">
    <source>
        <dbReference type="Proteomes" id="UP000007755"/>
    </source>
</evidence>